<dbReference type="Proteomes" id="UP000053923">
    <property type="component" value="Unassembled WGS sequence"/>
</dbReference>
<keyword evidence="1" id="KW-0812">Transmembrane</keyword>
<evidence type="ECO:0000313" key="2">
    <source>
        <dbReference type="EMBL" id="KUL23292.1"/>
    </source>
</evidence>
<keyword evidence="1" id="KW-0472">Membrane</keyword>
<proteinExistence type="predicted"/>
<organism evidence="2 3">
    <name type="scientific">Streptomyces regalis</name>
    <dbReference type="NCBI Taxonomy" id="68262"/>
    <lineage>
        <taxon>Bacteria</taxon>
        <taxon>Bacillati</taxon>
        <taxon>Actinomycetota</taxon>
        <taxon>Actinomycetes</taxon>
        <taxon>Kitasatosporales</taxon>
        <taxon>Streptomycetaceae</taxon>
        <taxon>Streptomyces</taxon>
    </lineage>
</organism>
<gene>
    <name evidence="2" type="ORF">ADL12_40215</name>
</gene>
<sequence>MLDEGDGVTVWERLRQDLAARRNLDVYATVVVALGTSILAAFDIAPTSKIMSAILAVLAVLAFSTLATRSAVDEMARGGRDAGVRFRTDFPGDLETRRETSSDVYIIGVSLSRALETSYQEFEQNLQRGAKLRILLTDPEADDAAVSTQNKPTRPRPDEIRGEIRQSLRLLARLQADTSGRLEVRTTTSALKFGMNFVDASKPNALLCIQLYAFRQSGESRPIFALTLADGAWFECYRQQAEHLWAESSVVDLTAAPV</sequence>
<evidence type="ECO:0000256" key="1">
    <source>
        <dbReference type="SAM" id="Phobius"/>
    </source>
</evidence>
<reference evidence="3" key="1">
    <citation type="submission" date="2015-10" db="EMBL/GenBank/DDBJ databases">
        <authorList>
            <person name="Ju K.-S."/>
            <person name="Doroghazi J.R."/>
            <person name="Metcalf W.W."/>
        </authorList>
    </citation>
    <scope>NUCLEOTIDE SEQUENCE [LARGE SCALE GENOMIC DNA]</scope>
    <source>
        <strain evidence="3">NRRL 3151</strain>
    </source>
</reference>
<protein>
    <submittedName>
        <fullName evidence="2">Uncharacterized protein</fullName>
    </submittedName>
</protein>
<dbReference type="OrthoDB" id="3620571at2"/>
<keyword evidence="1" id="KW-1133">Transmembrane helix</keyword>
<keyword evidence="3" id="KW-1185">Reference proteome</keyword>
<accession>A0A124G7P3</accession>
<dbReference type="EMBL" id="LLZG01000388">
    <property type="protein sequence ID" value="KUL23292.1"/>
    <property type="molecule type" value="Genomic_DNA"/>
</dbReference>
<evidence type="ECO:0000313" key="3">
    <source>
        <dbReference type="Proteomes" id="UP000053923"/>
    </source>
</evidence>
<feature type="transmembrane region" description="Helical" evidence="1">
    <location>
        <begin position="24"/>
        <end position="44"/>
    </location>
</feature>
<name>A0A124G7P3_9ACTN</name>
<feature type="transmembrane region" description="Helical" evidence="1">
    <location>
        <begin position="50"/>
        <end position="68"/>
    </location>
</feature>
<comment type="caution">
    <text evidence="2">The sequence shown here is derived from an EMBL/GenBank/DDBJ whole genome shotgun (WGS) entry which is preliminary data.</text>
</comment>
<dbReference type="RefSeq" id="WP_062712697.1">
    <property type="nucleotide sequence ID" value="NZ_LLZG01000388.1"/>
</dbReference>
<dbReference type="AlphaFoldDB" id="A0A124G7P3"/>